<keyword evidence="4 7" id="KW-0812">Transmembrane</keyword>
<evidence type="ECO:0000313" key="9">
    <source>
        <dbReference type="EMBL" id="SCF25346.1"/>
    </source>
</evidence>
<feature type="transmembrane region" description="Helical" evidence="7">
    <location>
        <begin position="72"/>
        <end position="94"/>
    </location>
</feature>
<proteinExistence type="inferred from homology"/>
<feature type="transmembrane region" description="Helical" evidence="7">
    <location>
        <begin position="20"/>
        <end position="39"/>
    </location>
</feature>
<dbReference type="FunCoup" id="A0A1C4YXK0">
    <property type="interactions" value="13"/>
</dbReference>
<comment type="subcellular location">
    <subcellularLocation>
        <location evidence="1">Cell membrane</location>
        <topology evidence="1">Multi-pass membrane protein</topology>
    </subcellularLocation>
</comment>
<dbReference type="EMBL" id="LT607413">
    <property type="protein sequence ID" value="SCF25346.1"/>
    <property type="molecule type" value="Genomic_DNA"/>
</dbReference>
<evidence type="ECO:0000256" key="6">
    <source>
        <dbReference type="ARBA" id="ARBA00023136"/>
    </source>
</evidence>
<feature type="transmembrane region" description="Helical" evidence="7">
    <location>
        <begin position="162"/>
        <end position="186"/>
    </location>
</feature>
<dbReference type="Pfam" id="PF09335">
    <property type="entry name" value="VTT_dom"/>
    <property type="match status" value="1"/>
</dbReference>
<comment type="similarity">
    <text evidence="2">Belongs to the DedA family.</text>
</comment>
<dbReference type="PANTHER" id="PTHR42709">
    <property type="entry name" value="ALKALINE PHOSPHATASE LIKE PROTEIN"/>
    <property type="match status" value="1"/>
</dbReference>
<gene>
    <name evidence="9" type="ORF">GA0070618_4508</name>
</gene>
<sequence>MAFPPTRQPVRDDNQRMDRVVTALAGLPPALVLALVFVLPALESSTLLGLVVPGETAILVGGLAAHHGALPLWAVVVAGTVGACLGDQVGYALGRRYGPGMLARAPGPLRRRLDIAQARRLVARRGAWAVVSGRWIAVLRVVVPLAAGAGGMRWATFLRANLAGGVVWATGVALLGYLAAASYRYLERELGIGEWVLLTLVGVGVALRVWRHRRKRPDRGPGGRIRRRA</sequence>
<evidence type="ECO:0000259" key="8">
    <source>
        <dbReference type="Pfam" id="PF09335"/>
    </source>
</evidence>
<dbReference type="PANTHER" id="PTHR42709:SF6">
    <property type="entry name" value="UNDECAPRENYL PHOSPHATE TRANSPORTER A"/>
    <property type="match status" value="1"/>
</dbReference>
<evidence type="ECO:0000256" key="1">
    <source>
        <dbReference type="ARBA" id="ARBA00004651"/>
    </source>
</evidence>
<organism evidence="9 10">
    <name type="scientific">Micromonospora echinospora</name>
    <name type="common">Micromonospora purpurea</name>
    <dbReference type="NCBI Taxonomy" id="1877"/>
    <lineage>
        <taxon>Bacteria</taxon>
        <taxon>Bacillati</taxon>
        <taxon>Actinomycetota</taxon>
        <taxon>Actinomycetes</taxon>
        <taxon>Micromonosporales</taxon>
        <taxon>Micromonosporaceae</taxon>
        <taxon>Micromonospora</taxon>
    </lineage>
</organism>
<dbReference type="AlphaFoldDB" id="A0A1C4YXK0"/>
<dbReference type="Proteomes" id="UP000198253">
    <property type="component" value="Chromosome I"/>
</dbReference>
<dbReference type="GO" id="GO:0005886">
    <property type="term" value="C:plasma membrane"/>
    <property type="evidence" value="ECO:0007669"/>
    <property type="project" value="UniProtKB-SubCell"/>
</dbReference>
<evidence type="ECO:0000313" key="10">
    <source>
        <dbReference type="Proteomes" id="UP000198253"/>
    </source>
</evidence>
<keyword evidence="10" id="KW-1185">Reference proteome</keyword>
<dbReference type="InterPro" id="IPR051311">
    <property type="entry name" value="DedA_domain"/>
</dbReference>
<dbReference type="InParanoid" id="A0A1C4YXK0"/>
<accession>A0A1C4YXK0</accession>
<keyword evidence="6 7" id="KW-0472">Membrane</keyword>
<dbReference type="InterPro" id="IPR032816">
    <property type="entry name" value="VTT_dom"/>
</dbReference>
<feature type="transmembrane region" description="Helical" evidence="7">
    <location>
        <begin position="192"/>
        <end position="210"/>
    </location>
</feature>
<keyword evidence="3" id="KW-1003">Cell membrane</keyword>
<reference evidence="10" key="1">
    <citation type="submission" date="2016-06" db="EMBL/GenBank/DDBJ databases">
        <authorList>
            <person name="Varghese N."/>
            <person name="Submissions Spin"/>
        </authorList>
    </citation>
    <scope>NUCLEOTIDE SEQUENCE [LARGE SCALE GENOMIC DNA]</scope>
    <source>
        <strain evidence="10">DSM 43816</strain>
    </source>
</reference>
<evidence type="ECO:0000256" key="3">
    <source>
        <dbReference type="ARBA" id="ARBA00022475"/>
    </source>
</evidence>
<feature type="domain" description="VTT" evidence="8">
    <location>
        <begin position="52"/>
        <end position="177"/>
    </location>
</feature>
<evidence type="ECO:0000256" key="4">
    <source>
        <dbReference type="ARBA" id="ARBA00022692"/>
    </source>
</evidence>
<protein>
    <submittedName>
        <fullName evidence="9">Membrane protein DedA, SNARE-associated domain</fullName>
    </submittedName>
</protein>
<evidence type="ECO:0000256" key="7">
    <source>
        <dbReference type="SAM" id="Phobius"/>
    </source>
</evidence>
<evidence type="ECO:0000256" key="2">
    <source>
        <dbReference type="ARBA" id="ARBA00010792"/>
    </source>
</evidence>
<keyword evidence="5 7" id="KW-1133">Transmembrane helix</keyword>
<evidence type="ECO:0000256" key="5">
    <source>
        <dbReference type="ARBA" id="ARBA00022989"/>
    </source>
</evidence>
<name>A0A1C4YXK0_MICEC</name>